<organism evidence="1 2">
    <name type="scientific">Cohaesibacter gelatinilyticus</name>
    <dbReference type="NCBI Taxonomy" id="372072"/>
    <lineage>
        <taxon>Bacteria</taxon>
        <taxon>Pseudomonadati</taxon>
        <taxon>Pseudomonadota</taxon>
        <taxon>Alphaproteobacteria</taxon>
        <taxon>Hyphomicrobiales</taxon>
        <taxon>Cohaesibacteraceae</taxon>
    </lineage>
</organism>
<dbReference type="AlphaFoldDB" id="A0A285NET4"/>
<name>A0A285NET4_9HYPH</name>
<keyword evidence="2" id="KW-1185">Reference proteome</keyword>
<reference evidence="1 2" key="1">
    <citation type="submission" date="2017-09" db="EMBL/GenBank/DDBJ databases">
        <authorList>
            <person name="Ehlers B."/>
            <person name="Leendertz F.H."/>
        </authorList>
    </citation>
    <scope>NUCLEOTIDE SEQUENCE [LARGE SCALE GENOMIC DNA]</scope>
    <source>
        <strain evidence="1 2">DSM 18289</strain>
    </source>
</reference>
<dbReference type="Proteomes" id="UP000219439">
    <property type="component" value="Unassembled WGS sequence"/>
</dbReference>
<proteinExistence type="predicted"/>
<dbReference type="EMBL" id="OBEL01000001">
    <property type="protein sequence ID" value="SNZ07965.1"/>
    <property type="molecule type" value="Genomic_DNA"/>
</dbReference>
<protein>
    <submittedName>
        <fullName evidence="1">Uncharacterized protein</fullName>
    </submittedName>
</protein>
<evidence type="ECO:0000313" key="2">
    <source>
        <dbReference type="Proteomes" id="UP000219439"/>
    </source>
</evidence>
<sequence>MPTQFGHIEAEFYDPSQCQKVELSGKMGKASGAKLSNCLKIVQLSILFRNLCLLGYGDVPVDSLPKYYFVACCLLSFLQDELGCY</sequence>
<gene>
    <name evidence="1" type="ORF">SAMN06265368_1362</name>
</gene>
<evidence type="ECO:0000313" key="1">
    <source>
        <dbReference type="EMBL" id="SNZ07965.1"/>
    </source>
</evidence>
<accession>A0A285NET4</accession>